<organism evidence="1 2">
    <name type="scientific">Lates japonicus</name>
    <name type="common">Japanese lates</name>
    <dbReference type="NCBI Taxonomy" id="270547"/>
    <lineage>
        <taxon>Eukaryota</taxon>
        <taxon>Metazoa</taxon>
        <taxon>Chordata</taxon>
        <taxon>Craniata</taxon>
        <taxon>Vertebrata</taxon>
        <taxon>Euteleostomi</taxon>
        <taxon>Actinopterygii</taxon>
        <taxon>Neopterygii</taxon>
        <taxon>Teleostei</taxon>
        <taxon>Neoteleostei</taxon>
        <taxon>Acanthomorphata</taxon>
        <taxon>Carangaria</taxon>
        <taxon>Carangaria incertae sedis</taxon>
        <taxon>Centropomidae</taxon>
        <taxon>Lates</taxon>
    </lineage>
</organism>
<evidence type="ECO:0000313" key="2">
    <source>
        <dbReference type="Proteomes" id="UP001279410"/>
    </source>
</evidence>
<name>A0AAD3R3L7_LATJO</name>
<sequence length="111" mass="13153">MRLGVLGREFTMRQRQGVQAHKGHMGRYRRFQKTLHVEEEVVERGEPSFGIGRIMCTIFEHIPVRRCRRCMTLAQLAAPSKNNILQAWRQHFIRRQILEMLHHADPEPVLK</sequence>
<dbReference type="Proteomes" id="UP001279410">
    <property type="component" value="Unassembled WGS sequence"/>
</dbReference>
<dbReference type="AlphaFoldDB" id="A0AAD3R3L7"/>
<keyword evidence="1" id="KW-0436">Ligase</keyword>
<keyword evidence="2" id="KW-1185">Reference proteome</keyword>
<reference evidence="1" key="1">
    <citation type="submission" date="2022-08" db="EMBL/GenBank/DDBJ databases">
        <title>Genome sequencing of akame (Lates japonicus).</title>
        <authorList>
            <person name="Hashiguchi Y."/>
            <person name="Takahashi H."/>
        </authorList>
    </citation>
    <scope>NUCLEOTIDE SEQUENCE</scope>
    <source>
        <strain evidence="1">Kochi</strain>
    </source>
</reference>
<gene>
    <name evidence="1" type="ORF">AKAME5_000730200</name>
</gene>
<evidence type="ECO:0000313" key="1">
    <source>
        <dbReference type="EMBL" id="GLD54722.1"/>
    </source>
</evidence>
<accession>A0AAD3R3L7</accession>
<dbReference type="GO" id="GO:0016874">
    <property type="term" value="F:ligase activity"/>
    <property type="evidence" value="ECO:0007669"/>
    <property type="project" value="UniProtKB-KW"/>
</dbReference>
<dbReference type="EMBL" id="BRZM01000020">
    <property type="protein sequence ID" value="GLD54722.1"/>
    <property type="molecule type" value="Genomic_DNA"/>
</dbReference>
<proteinExistence type="predicted"/>
<protein>
    <submittedName>
        <fullName evidence="1">Glycine--tRNA ligase isoform X1</fullName>
    </submittedName>
</protein>
<comment type="caution">
    <text evidence="1">The sequence shown here is derived from an EMBL/GenBank/DDBJ whole genome shotgun (WGS) entry which is preliminary data.</text>
</comment>